<comment type="caution">
    <text evidence="2">The sequence shown here is derived from an EMBL/GenBank/DDBJ whole genome shotgun (WGS) entry which is preliminary data.</text>
</comment>
<dbReference type="Pfam" id="PF16935">
    <property type="entry name" value="Hol_Tox"/>
    <property type="match status" value="1"/>
</dbReference>
<evidence type="ECO:0000256" key="1">
    <source>
        <dbReference type="SAM" id="Phobius"/>
    </source>
</evidence>
<evidence type="ECO:0000313" key="3">
    <source>
        <dbReference type="Proteomes" id="UP001519503"/>
    </source>
</evidence>
<dbReference type="InterPro" id="IPR031616">
    <property type="entry name" value="BsrE-like"/>
</dbReference>
<sequence>MATLQLMLAFGTFILFLLGLVVELIKLSQKK</sequence>
<accession>A0ABS5QXH3</accession>
<name>A0ABS5QXH3_9LACO</name>
<proteinExistence type="predicted"/>
<dbReference type="EMBL" id="JAAMFL010000009">
    <property type="protein sequence ID" value="MBS9337898.1"/>
    <property type="molecule type" value="Genomic_DNA"/>
</dbReference>
<keyword evidence="1" id="KW-0472">Membrane</keyword>
<gene>
    <name evidence="2" type="ORF">G6R30_05400</name>
</gene>
<feature type="transmembrane region" description="Helical" evidence="1">
    <location>
        <begin position="6"/>
        <end position="25"/>
    </location>
</feature>
<reference evidence="2 3" key="1">
    <citation type="submission" date="2020-02" db="EMBL/GenBank/DDBJ databases">
        <title>Fructobacillus sp. isolated from paper mulberry of Taiwan.</title>
        <authorList>
            <person name="Lin S.-T."/>
        </authorList>
    </citation>
    <scope>NUCLEOTIDE SEQUENCE [LARGE SCALE GENOMIC DNA]</scope>
    <source>
        <strain evidence="2 3">S1-1</strain>
    </source>
</reference>
<evidence type="ECO:0000313" key="2">
    <source>
        <dbReference type="EMBL" id="MBS9337898.1"/>
    </source>
</evidence>
<dbReference type="Proteomes" id="UP001519503">
    <property type="component" value="Unassembled WGS sequence"/>
</dbReference>
<protein>
    <submittedName>
        <fullName evidence="2">Holin-like toxin</fullName>
    </submittedName>
</protein>
<dbReference type="RefSeq" id="WP_213822282.1">
    <property type="nucleotide sequence ID" value="NZ_JAAMFL010000009.1"/>
</dbReference>
<keyword evidence="1" id="KW-0812">Transmembrane</keyword>
<keyword evidence="1" id="KW-1133">Transmembrane helix</keyword>
<keyword evidence="3" id="KW-1185">Reference proteome</keyword>
<organism evidence="2 3">
    <name type="scientific">Fructobacillus parabroussonetiae</name>
    <dbReference type="NCBI Taxonomy" id="2713174"/>
    <lineage>
        <taxon>Bacteria</taxon>
        <taxon>Bacillati</taxon>
        <taxon>Bacillota</taxon>
        <taxon>Bacilli</taxon>
        <taxon>Lactobacillales</taxon>
        <taxon>Lactobacillaceae</taxon>
        <taxon>Fructobacillus</taxon>
    </lineage>
</organism>